<feature type="compositionally biased region" description="Low complexity" evidence="5">
    <location>
        <begin position="1"/>
        <end position="20"/>
    </location>
</feature>
<keyword evidence="2 6" id="KW-0812">Transmembrane</keyword>
<sequence length="134" mass="13370">MTGVGSSPSSGTSPGSLSSGDRGLQVERTVLAWRRTAASFVVAAAVAGRLLVPHLGGWAFLAAVGTAMTVVIVAAAALRRRLRHSDAPAEPGSALPSGPWLAAVTIATAVGGLSVAVAVLGADHTDTHPRQFPA</sequence>
<reference evidence="8 9" key="1">
    <citation type="submission" date="2018-05" db="EMBL/GenBank/DDBJ databases">
        <title>Micromonosporas from Atacama Desert.</title>
        <authorList>
            <person name="Carro L."/>
            <person name="Golinska P."/>
            <person name="Klenk H.-P."/>
            <person name="Goodfellow M."/>
        </authorList>
    </citation>
    <scope>NUCLEOTIDE SEQUENCE [LARGE SCALE GENOMIC DNA]</scope>
    <source>
        <strain evidence="8 9">4G51</strain>
    </source>
</reference>
<dbReference type="Proteomes" id="UP000246050">
    <property type="component" value="Unassembled WGS sequence"/>
</dbReference>
<evidence type="ECO:0000256" key="2">
    <source>
        <dbReference type="ARBA" id="ARBA00022692"/>
    </source>
</evidence>
<evidence type="ECO:0000256" key="6">
    <source>
        <dbReference type="SAM" id="Phobius"/>
    </source>
</evidence>
<dbReference type="Pfam" id="PF02656">
    <property type="entry name" value="DUF202"/>
    <property type="match status" value="1"/>
</dbReference>
<evidence type="ECO:0000256" key="1">
    <source>
        <dbReference type="ARBA" id="ARBA00004127"/>
    </source>
</evidence>
<comment type="caution">
    <text evidence="8">The sequence shown here is derived from an EMBL/GenBank/DDBJ whole genome shotgun (WGS) entry which is preliminary data.</text>
</comment>
<dbReference type="GO" id="GO:0012505">
    <property type="term" value="C:endomembrane system"/>
    <property type="evidence" value="ECO:0007669"/>
    <property type="project" value="UniProtKB-SubCell"/>
</dbReference>
<evidence type="ECO:0000256" key="5">
    <source>
        <dbReference type="SAM" id="MobiDB-lite"/>
    </source>
</evidence>
<keyword evidence="3 6" id="KW-1133">Transmembrane helix</keyword>
<dbReference type="AlphaFoldDB" id="A0A317DLD3"/>
<dbReference type="EMBL" id="QGKS01000182">
    <property type="protein sequence ID" value="PWR15461.1"/>
    <property type="molecule type" value="Genomic_DNA"/>
</dbReference>
<protein>
    <recommendedName>
        <fullName evidence="7">DUF202 domain-containing protein</fullName>
    </recommendedName>
</protein>
<feature type="domain" description="DUF202" evidence="7">
    <location>
        <begin position="21"/>
        <end position="84"/>
    </location>
</feature>
<proteinExistence type="predicted"/>
<feature type="region of interest" description="Disordered" evidence="5">
    <location>
        <begin position="1"/>
        <end position="21"/>
    </location>
</feature>
<name>A0A317DLD3_9ACTN</name>
<dbReference type="InterPro" id="IPR003807">
    <property type="entry name" value="DUF202"/>
</dbReference>
<evidence type="ECO:0000313" key="8">
    <source>
        <dbReference type="EMBL" id="PWR15461.1"/>
    </source>
</evidence>
<accession>A0A317DLD3</accession>
<evidence type="ECO:0000256" key="3">
    <source>
        <dbReference type="ARBA" id="ARBA00022989"/>
    </source>
</evidence>
<keyword evidence="4 6" id="KW-0472">Membrane</keyword>
<comment type="subcellular location">
    <subcellularLocation>
        <location evidence="1">Endomembrane system</location>
        <topology evidence="1">Multi-pass membrane protein</topology>
    </subcellularLocation>
</comment>
<evidence type="ECO:0000313" key="9">
    <source>
        <dbReference type="Proteomes" id="UP000246050"/>
    </source>
</evidence>
<evidence type="ECO:0000256" key="4">
    <source>
        <dbReference type="ARBA" id="ARBA00023136"/>
    </source>
</evidence>
<evidence type="ECO:0000259" key="7">
    <source>
        <dbReference type="Pfam" id="PF02656"/>
    </source>
</evidence>
<gene>
    <name evidence="8" type="ORF">DKT69_10840</name>
</gene>
<organism evidence="8 9">
    <name type="scientific">Micromonospora sicca</name>
    <dbReference type="NCBI Taxonomy" id="2202420"/>
    <lineage>
        <taxon>Bacteria</taxon>
        <taxon>Bacillati</taxon>
        <taxon>Actinomycetota</taxon>
        <taxon>Actinomycetes</taxon>
        <taxon>Micromonosporales</taxon>
        <taxon>Micromonosporaceae</taxon>
        <taxon>Micromonospora</taxon>
    </lineage>
</organism>
<feature type="transmembrane region" description="Helical" evidence="6">
    <location>
        <begin position="58"/>
        <end position="78"/>
    </location>
</feature>
<feature type="transmembrane region" description="Helical" evidence="6">
    <location>
        <begin position="99"/>
        <end position="122"/>
    </location>
</feature>
<dbReference type="RefSeq" id="WP_109801432.1">
    <property type="nucleotide sequence ID" value="NZ_QGKS01000182.1"/>
</dbReference>